<name>A0A4D6FF38_9AGAR</name>
<proteinExistence type="predicted"/>
<reference evidence="1" key="1">
    <citation type="journal article" date="2019" name="BMC Genomics">
        <title>Mobile genetic elements explain size variation in the mitochondrial genomes of four closely-related Armillaria species.</title>
        <authorList>
            <person name="Kolesnikova A.I."/>
            <person name="Putintseva Y.A."/>
            <person name="Simonov E.P."/>
            <person name="Biriukov V.V."/>
            <person name="Oreshkova N.V."/>
            <person name="Pavlov I.N."/>
            <person name="Sharov V.V."/>
            <person name="Kuzmin D.A."/>
            <person name="Anderson J.B."/>
            <person name="Krutovsky K.V."/>
        </authorList>
    </citation>
    <scope>NUCLEOTIDE SEQUENCE [LARGE SCALE GENOMIC DNA]</scope>
</reference>
<dbReference type="AlphaFoldDB" id="A0A4D6FF38"/>
<protein>
    <submittedName>
        <fullName evidence="1">Uncharacterized protein</fullName>
    </submittedName>
</protein>
<sequence>MFLQFTSLEIRALRIKGSLTNNLEAKTFVHSFPPTKYQLLFMESINKFVKSIKDGETISILPTVQSEARKDNYSICPSINVTNYSNVEDLGDYIWSKMQLLLKDYYITKEVVIYFFYKIWLSKDDFNKGNEIKKDLKFNMAVNFLNEVVKNKLKEIGGTSVKDRKLELIIVLIWLILLMEW</sequence>
<geneLocation type="mitochondrion" evidence="1"/>
<dbReference type="EMBL" id="MH407470">
    <property type="protein sequence ID" value="QCB16414.1"/>
    <property type="molecule type" value="Genomic_DNA"/>
</dbReference>
<accession>A0A4D6FF38</accession>
<dbReference type="RefSeq" id="YP_009631634.1">
    <property type="nucleotide sequence ID" value="NC_042230.1"/>
</dbReference>
<dbReference type="GeneID" id="40135572"/>
<keyword evidence="1" id="KW-0496">Mitochondrion</keyword>
<evidence type="ECO:0000313" key="1">
    <source>
        <dbReference type="EMBL" id="QCB16414.1"/>
    </source>
</evidence>
<gene>
    <name evidence="1" type="primary">hyp3</name>
</gene>
<organism evidence="1">
    <name type="scientific">Armillaria borealis</name>
    <dbReference type="NCBI Taxonomy" id="47425"/>
    <lineage>
        <taxon>Eukaryota</taxon>
        <taxon>Fungi</taxon>
        <taxon>Dikarya</taxon>
        <taxon>Basidiomycota</taxon>
        <taxon>Agaricomycotina</taxon>
        <taxon>Agaricomycetes</taxon>
        <taxon>Agaricomycetidae</taxon>
        <taxon>Agaricales</taxon>
        <taxon>Marasmiineae</taxon>
        <taxon>Physalacriaceae</taxon>
        <taxon>Armillaria</taxon>
    </lineage>
</organism>